<keyword evidence="5 23" id="KW-0031">Aminopeptidase</keyword>
<keyword evidence="6" id="KW-1003">Cell membrane</keyword>
<dbReference type="GO" id="GO:0070006">
    <property type="term" value="F:metalloaminopeptidase activity"/>
    <property type="evidence" value="ECO:0007669"/>
    <property type="project" value="TreeGrafter"/>
</dbReference>
<dbReference type="FunFam" id="2.60.40.1910:FF:000008">
    <property type="entry name" value="Aminopeptidase"/>
    <property type="match status" value="1"/>
</dbReference>
<feature type="site" description="Transition state stabilizer" evidence="22">
    <location>
        <position position="473"/>
    </location>
</feature>
<dbReference type="GO" id="GO:0098552">
    <property type="term" value="C:side of membrane"/>
    <property type="evidence" value="ECO:0007669"/>
    <property type="project" value="UniProtKB-KW"/>
</dbReference>
<comment type="catalytic activity">
    <reaction evidence="1">
        <text>Release of an N-terminal amino acid, Xaa-|-Yaa- from a peptide, amide or arylamide. Xaa is preferably Ala, but may be most amino acids including Pro (slow action). When a terminal hydrophobic residue is followed by a prolyl residue, the two may be released as an intact Xaa-Pro dipeptide.</text>
        <dbReference type="EC" id="3.4.11.2"/>
    </reaction>
</comment>
<dbReference type="InterPro" id="IPR024571">
    <property type="entry name" value="ERAP1-like_C_dom"/>
</dbReference>
<feature type="domain" description="ERAP1-like C-terminal" evidence="26">
    <location>
        <begin position="616"/>
        <end position="940"/>
    </location>
</feature>
<dbReference type="InterPro" id="IPR014782">
    <property type="entry name" value="Peptidase_M1_dom"/>
</dbReference>
<dbReference type="Pfam" id="PF11838">
    <property type="entry name" value="ERAP1_C"/>
    <property type="match status" value="1"/>
</dbReference>
<dbReference type="PANTHER" id="PTHR11533:SF294">
    <property type="entry name" value="THYROTROPIN-RELEASING HORMONE-DEGRADING ECTOENZYME"/>
    <property type="match status" value="1"/>
</dbReference>
<feature type="domain" description="Peptidase M1 membrane alanine aminopeptidase" evidence="25">
    <location>
        <begin position="315"/>
        <end position="538"/>
    </location>
</feature>
<feature type="binding site" evidence="21">
    <location>
        <position position="391"/>
    </location>
    <ligand>
        <name>Zn(2+)</name>
        <dbReference type="ChEBI" id="CHEBI:29105"/>
        <note>catalytic</note>
    </ligand>
</feature>
<keyword evidence="16 23" id="KW-0482">Metalloprotease</keyword>
<feature type="active site" description="Proton acceptor" evidence="20">
    <location>
        <position position="388"/>
    </location>
</feature>
<dbReference type="Pfam" id="PF01433">
    <property type="entry name" value="Peptidase_M1"/>
    <property type="match status" value="1"/>
</dbReference>
<dbReference type="InterPro" id="IPR027268">
    <property type="entry name" value="Peptidase_M4/M1_CTD_sf"/>
</dbReference>
<evidence type="ECO:0000256" key="16">
    <source>
        <dbReference type="ARBA" id="ARBA00023049"/>
    </source>
</evidence>
<evidence type="ECO:0000256" key="24">
    <source>
        <dbReference type="SAM" id="MobiDB-lite"/>
    </source>
</evidence>
<sequence>MSRMSSRERLDMDNERGTSKGLSFKQRKGCFIERWVIGLLALLAICVAVAVGLLVGYLGPCSEKPQPDFTYINKIEPTAEKLNNDSSLYVMLPRSIVPEHYTVELKPYIFPPNFTFDGMVSIDIKCVEDTDNITLHINDIEINNDTVKLEGGNDLPEIRSLARDEKRQFFIIKFDRPLKNGAKYTISMKYRGNLNDQLFGFYRSSYETSNGEKRWLATTQFQPTDARRAFPCFDEPAMKATFDVTLIKPNNMTALSNMPESKREPREDGWEAAIFQRTVPMSTYLLAFIVCDYKSISSSNMKVWTREEALKTAEYALKTGATIIKYFEEFFNISYPLPKMDMVSIPDFSAGAMENWGIITYRETALLYDPKFSSAGNKQRVATVISHELAHQWFGNLVTPKWWDDLWLNEGFASYVEILGVQQCHPDWEMNQQFVIDDLQGVFELDSLKSSHPISVPVNNPDEINEIFDSISYGKGASIIRMMNYFLGDDTFRRGLTNYLRNKSYNNAVQDDLWRFLTDAQDVPKEEKVDVKVVMDSWTLQTGYPVVTLTRDYKASTATVTQTRFLLNATNSAERYFWEIPITYTDGSNPNWSTETKLWLHRNNGSISNLPSDKHWVILNIQQVGYYRANYDLENWKLLINQLQNDHSVIHVINRAQILDDALDLAKAGILDYGLALNTTLYLSKEQEYVPWEASMNAFNYIDVMLSRTAALGKWKKYIKRQLEPVYNMLGWEEDITTESVLKQYLRINVIAWMCKYNYAPCIEEAKKRFKMWQNDPNNTEIIPPNFRSIVYCTAIKNGEEEEWEFGWKQYKMAKIASEKDKLMKALACSRTPWLLSRYLDWSLDSKSGIRKQDGSYAFRAVANSEYGRDIAFNYFRDKWNKVLKIYGKSFFALRNLVTSITSPLNTQFGLDQLRSFYDAHKGDLGTANRAFKQALETTQANVIWMSKYYDTIKYWLEKAV</sequence>
<dbReference type="InterPro" id="IPR045357">
    <property type="entry name" value="Aminopeptidase_N-like_N"/>
</dbReference>
<keyword evidence="9 23" id="KW-0812">Transmembrane</keyword>
<evidence type="ECO:0000259" key="27">
    <source>
        <dbReference type="Pfam" id="PF17900"/>
    </source>
</evidence>
<evidence type="ECO:0000256" key="10">
    <source>
        <dbReference type="ARBA" id="ARBA00022723"/>
    </source>
</evidence>
<comment type="subcellular location">
    <subcellularLocation>
        <location evidence="3">Cell membrane</location>
        <topology evidence="3">Lipid-anchor</topology>
        <topology evidence="3">GPI-anchor</topology>
    </subcellularLocation>
    <subcellularLocation>
        <location evidence="2">Membrane</location>
        <topology evidence="2">Single-pass type II membrane protein</topology>
    </subcellularLocation>
</comment>
<accession>A0A1S5QN38</accession>
<keyword evidence="7" id="KW-0449">Lipoprotein</keyword>
<dbReference type="Gene3D" id="2.60.40.1910">
    <property type="match status" value="1"/>
</dbReference>
<name>A0A1S5QN38_TITSE</name>
<evidence type="ECO:0000256" key="2">
    <source>
        <dbReference type="ARBA" id="ARBA00004606"/>
    </source>
</evidence>
<proteinExistence type="evidence at transcript level"/>
<dbReference type="Gene3D" id="2.60.40.1730">
    <property type="entry name" value="tricorn interacting facor f3 domain"/>
    <property type="match status" value="1"/>
</dbReference>
<evidence type="ECO:0000256" key="17">
    <source>
        <dbReference type="ARBA" id="ARBA00023136"/>
    </source>
</evidence>
<keyword evidence="19" id="KW-0325">Glycoprotein</keyword>
<evidence type="ECO:0000256" key="21">
    <source>
        <dbReference type="PIRSR" id="PIRSR634016-3"/>
    </source>
</evidence>
<evidence type="ECO:0000256" key="9">
    <source>
        <dbReference type="ARBA" id="ARBA00022692"/>
    </source>
</evidence>
<keyword evidence="10 21" id="KW-0479">Metal-binding</keyword>
<evidence type="ECO:0000256" key="12">
    <source>
        <dbReference type="ARBA" id="ARBA00022801"/>
    </source>
</evidence>
<evidence type="ECO:0000256" key="7">
    <source>
        <dbReference type="ARBA" id="ARBA00022622"/>
    </source>
</evidence>
<dbReference type="EC" id="3.4.11.-" evidence="23"/>
<dbReference type="Gene3D" id="1.25.50.20">
    <property type="match status" value="1"/>
</dbReference>
<keyword evidence="14" id="KW-0735">Signal-anchor</keyword>
<dbReference type="InterPro" id="IPR034016">
    <property type="entry name" value="M1_APN-typ"/>
</dbReference>
<organism evidence="28">
    <name type="scientific">Tityus serrulatus</name>
    <name type="common">Brazilian yellow scorpion</name>
    <dbReference type="NCBI Taxonomy" id="6887"/>
    <lineage>
        <taxon>Eukaryota</taxon>
        <taxon>Metazoa</taxon>
        <taxon>Ecdysozoa</taxon>
        <taxon>Arthropoda</taxon>
        <taxon>Chelicerata</taxon>
        <taxon>Arachnida</taxon>
        <taxon>Scorpiones</taxon>
        <taxon>Buthida</taxon>
        <taxon>Buthoidea</taxon>
        <taxon>Buthidae</taxon>
        <taxon>Tityus</taxon>
    </lineage>
</organism>
<keyword evidence="11" id="KW-0732">Signal</keyword>
<dbReference type="GO" id="GO:0005737">
    <property type="term" value="C:cytoplasm"/>
    <property type="evidence" value="ECO:0007669"/>
    <property type="project" value="TreeGrafter"/>
</dbReference>
<keyword evidence="13 21" id="KW-0862">Zinc</keyword>
<feature type="binding site" evidence="21">
    <location>
        <position position="387"/>
    </location>
    <ligand>
        <name>Zn(2+)</name>
        <dbReference type="ChEBI" id="CHEBI:29105"/>
        <note>catalytic</note>
    </ligand>
</feature>
<evidence type="ECO:0000256" key="19">
    <source>
        <dbReference type="ARBA" id="ARBA00023180"/>
    </source>
</evidence>
<evidence type="ECO:0000256" key="4">
    <source>
        <dbReference type="ARBA" id="ARBA00010136"/>
    </source>
</evidence>
<keyword evidence="15 23" id="KW-1133">Transmembrane helix</keyword>
<dbReference type="SUPFAM" id="SSF63737">
    <property type="entry name" value="Leukotriene A4 hydrolase N-terminal domain"/>
    <property type="match status" value="1"/>
</dbReference>
<evidence type="ECO:0000259" key="26">
    <source>
        <dbReference type="Pfam" id="PF11838"/>
    </source>
</evidence>
<dbReference type="InterPro" id="IPR042097">
    <property type="entry name" value="Aminopeptidase_N-like_N_sf"/>
</dbReference>
<dbReference type="PRINTS" id="PR00756">
    <property type="entry name" value="ALADIPTASE"/>
</dbReference>
<dbReference type="InterPro" id="IPR001930">
    <property type="entry name" value="Peptidase_M1"/>
</dbReference>
<dbReference type="Gene3D" id="1.10.390.10">
    <property type="entry name" value="Neutral Protease Domain 2"/>
    <property type="match status" value="1"/>
</dbReference>
<dbReference type="PANTHER" id="PTHR11533">
    <property type="entry name" value="PROTEASE M1 ZINC METALLOPROTEASE"/>
    <property type="match status" value="1"/>
</dbReference>
<dbReference type="EMBL" id="KR068519">
    <property type="protein sequence ID" value="AMO02536.1"/>
    <property type="molecule type" value="mRNA"/>
</dbReference>
<dbReference type="AlphaFoldDB" id="A0A1S5QN38"/>
<dbReference type="GO" id="GO:0006508">
    <property type="term" value="P:proteolysis"/>
    <property type="evidence" value="ECO:0007669"/>
    <property type="project" value="UniProtKB-KW"/>
</dbReference>
<keyword evidence="18" id="KW-1015">Disulfide bond</keyword>
<evidence type="ECO:0000256" key="22">
    <source>
        <dbReference type="PIRSR" id="PIRSR634016-4"/>
    </source>
</evidence>
<dbReference type="GO" id="GO:0005886">
    <property type="term" value="C:plasma membrane"/>
    <property type="evidence" value="ECO:0007669"/>
    <property type="project" value="UniProtKB-SubCell"/>
</dbReference>
<comment type="similarity">
    <text evidence="4 23">Belongs to the peptidase M1 family.</text>
</comment>
<feature type="compositionally biased region" description="Basic and acidic residues" evidence="24">
    <location>
        <begin position="1"/>
        <end position="18"/>
    </location>
</feature>
<evidence type="ECO:0000259" key="25">
    <source>
        <dbReference type="Pfam" id="PF01433"/>
    </source>
</evidence>
<comment type="cofactor">
    <cofactor evidence="21 23">
        <name>Zn(2+)</name>
        <dbReference type="ChEBI" id="CHEBI:29105"/>
    </cofactor>
    <text evidence="21 23">Binds 1 zinc ion per subunit.</text>
</comment>
<evidence type="ECO:0000256" key="11">
    <source>
        <dbReference type="ARBA" id="ARBA00022729"/>
    </source>
</evidence>
<evidence type="ECO:0000256" key="3">
    <source>
        <dbReference type="ARBA" id="ARBA00004609"/>
    </source>
</evidence>
<evidence type="ECO:0000256" key="13">
    <source>
        <dbReference type="ARBA" id="ARBA00022833"/>
    </source>
</evidence>
<evidence type="ECO:0000256" key="6">
    <source>
        <dbReference type="ARBA" id="ARBA00022475"/>
    </source>
</evidence>
<dbReference type="InterPro" id="IPR050344">
    <property type="entry name" value="Peptidase_M1_aminopeptidases"/>
</dbReference>
<protein>
    <recommendedName>
        <fullName evidence="23">Aminopeptidase</fullName>
        <ecNumber evidence="23">3.4.11.-</ecNumber>
    </recommendedName>
</protein>
<dbReference type="SUPFAM" id="SSF55486">
    <property type="entry name" value="Metalloproteases ('zincins'), catalytic domain"/>
    <property type="match status" value="1"/>
</dbReference>
<dbReference type="Pfam" id="PF17900">
    <property type="entry name" value="Peptidase_M1_N"/>
    <property type="match status" value="1"/>
</dbReference>
<evidence type="ECO:0000256" key="5">
    <source>
        <dbReference type="ARBA" id="ARBA00022438"/>
    </source>
</evidence>
<reference evidence="28" key="1">
    <citation type="submission" date="2015-04" db="EMBL/GenBank/DDBJ databases">
        <title>Proteases from Tityus serrulatus venom gland: venom proteases and peptide maturation.</title>
        <authorList>
            <person name="Carmo A.O."/>
            <person name="Martins A.P.V."/>
            <person name="Oliveira-Mendes B.B.R."/>
            <person name="Horta C.C.R."/>
            <person name="Dantas A.E."/>
            <person name="Kalapothakis E."/>
        </authorList>
    </citation>
    <scope>NUCLEOTIDE SEQUENCE</scope>
</reference>
<dbReference type="FunFam" id="1.25.50.20:FF:000001">
    <property type="entry name" value="Aminopeptidase"/>
    <property type="match status" value="1"/>
</dbReference>
<evidence type="ECO:0000256" key="23">
    <source>
        <dbReference type="RuleBase" id="RU364040"/>
    </source>
</evidence>
<dbReference type="CDD" id="cd09601">
    <property type="entry name" value="M1_APN-Q_like"/>
    <property type="match status" value="1"/>
</dbReference>
<dbReference type="FunFam" id="1.10.390.10:FF:000001">
    <property type="entry name" value="Aminopeptidase"/>
    <property type="match status" value="1"/>
</dbReference>
<evidence type="ECO:0000256" key="1">
    <source>
        <dbReference type="ARBA" id="ARBA00000098"/>
    </source>
</evidence>
<feature type="region of interest" description="Disordered" evidence="24">
    <location>
        <begin position="1"/>
        <end position="21"/>
    </location>
</feature>
<dbReference type="GO" id="GO:0042277">
    <property type="term" value="F:peptide binding"/>
    <property type="evidence" value="ECO:0007669"/>
    <property type="project" value="TreeGrafter"/>
</dbReference>
<feature type="binding site" evidence="21">
    <location>
        <position position="410"/>
    </location>
    <ligand>
        <name>Zn(2+)</name>
        <dbReference type="ChEBI" id="CHEBI:29105"/>
        <note>catalytic</note>
    </ligand>
</feature>
<dbReference type="GO" id="GO:0008270">
    <property type="term" value="F:zinc ion binding"/>
    <property type="evidence" value="ECO:0007669"/>
    <property type="project" value="UniProtKB-UniRule"/>
</dbReference>
<keyword evidence="12 23" id="KW-0378">Hydrolase</keyword>
<dbReference type="GO" id="GO:0016285">
    <property type="term" value="F:alanyl aminopeptidase activity"/>
    <property type="evidence" value="ECO:0007669"/>
    <property type="project" value="UniProtKB-EC"/>
</dbReference>
<dbReference type="FunFam" id="2.60.40.1730:FF:000012">
    <property type="entry name" value="Aminopeptidase N"/>
    <property type="match status" value="1"/>
</dbReference>
<dbReference type="GO" id="GO:0005615">
    <property type="term" value="C:extracellular space"/>
    <property type="evidence" value="ECO:0007669"/>
    <property type="project" value="TreeGrafter"/>
</dbReference>
<evidence type="ECO:0000256" key="8">
    <source>
        <dbReference type="ARBA" id="ARBA00022670"/>
    </source>
</evidence>
<evidence type="ECO:0000256" key="20">
    <source>
        <dbReference type="PIRSR" id="PIRSR634016-1"/>
    </source>
</evidence>
<evidence type="ECO:0000256" key="18">
    <source>
        <dbReference type="ARBA" id="ARBA00023157"/>
    </source>
</evidence>
<keyword evidence="7" id="KW-0336">GPI-anchor</keyword>
<keyword evidence="17 23" id="KW-0472">Membrane</keyword>
<feature type="transmembrane region" description="Helical" evidence="23">
    <location>
        <begin position="35"/>
        <end position="58"/>
    </location>
</feature>
<evidence type="ECO:0000256" key="14">
    <source>
        <dbReference type="ARBA" id="ARBA00022968"/>
    </source>
</evidence>
<dbReference type="GO" id="GO:0043171">
    <property type="term" value="P:peptide catabolic process"/>
    <property type="evidence" value="ECO:0007669"/>
    <property type="project" value="TreeGrafter"/>
</dbReference>
<evidence type="ECO:0000256" key="15">
    <source>
        <dbReference type="ARBA" id="ARBA00022989"/>
    </source>
</evidence>
<evidence type="ECO:0000313" key="28">
    <source>
        <dbReference type="EMBL" id="AMO02536.1"/>
    </source>
</evidence>
<keyword evidence="8 23" id="KW-0645">Protease</keyword>
<feature type="domain" description="Aminopeptidase N-like N-terminal" evidence="27">
    <location>
        <begin position="97"/>
        <end position="285"/>
    </location>
</feature>